<gene>
    <name evidence="4" type="ORF">DPM12_10915</name>
</gene>
<keyword evidence="2" id="KW-1133">Transmembrane helix</keyword>
<dbReference type="InterPro" id="IPR007372">
    <property type="entry name" value="Lipid/polyisoprenoid-bd_YceI"/>
</dbReference>
<dbReference type="Gene3D" id="2.40.128.110">
    <property type="entry name" value="Lipid/polyisoprenoid-binding, YceI-like"/>
    <property type="match status" value="1"/>
</dbReference>
<dbReference type="RefSeq" id="WP_112258359.1">
    <property type="nucleotide sequence ID" value="NZ_QMIG01000009.1"/>
</dbReference>
<dbReference type="EMBL" id="QMIG01000009">
    <property type="protein sequence ID" value="RAW14166.1"/>
    <property type="molecule type" value="Genomic_DNA"/>
</dbReference>
<dbReference type="AlphaFoldDB" id="A0A329QPS2"/>
<dbReference type="OrthoDB" id="117810at2"/>
<dbReference type="Proteomes" id="UP000250462">
    <property type="component" value="Unassembled WGS sequence"/>
</dbReference>
<evidence type="ECO:0000313" key="4">
    <source>
        <dbReference type="EMBL" id="RAW14166.1"/>
    </source>
</evidence>
<dbReference type="SUPFAM" id="SSF101874">
    <property type="entry name" value="YceI-like"/>
    <property type="match status" value="1"/>
</dbReference>
<dbReference type="PANTHER" id="PTHR34406:SF1">
    <property type="entry name" value="PROTEIN YCEI"/>
    <property type="match status" value="1"/>
</dbReference>
<proteinExistence type="inferred from homology"/>
<feature type="domain" description="Lipid/polyisoprenoid-binding YceI-like" evidence="3">
    <location>
        <begin position="63"/>
        <end position="229"/>
    </location>
</feature>
<comment type="similarity">
    <text evidence="1">Belongs to the UPF0312 family.</text>
</comment>
<evidence type="ECO:0000256" key="2">
    <source>
        <dbReference type="SAM" id="Phobius"/>
    </source>
</evidence>
<evidence type="ECO:0000256" key="1">
    <source>
        <dbReference type="ARBA" id="ARBA00008812"/>
    </source>
</evidence>
<keyword evidence="5" id="KW-1185">Reference proteome</keyword>
<feature type="transmembrane region" description="Helical" evidence="2">
    <location>
        <begin position="12"/>
        <end position="33"/>
    </location>
</feature>
<dbReference type="InterPro" id="IPR036761">
    <property type="entry name" value="TTHA0802/YceI-like_sf"/>
</dbReference>
<name>A0A329QPS2_9ACTN</name>
<keyword evidence="2" id="KW-0812">Transmembrane</keyword>
<dbReference type="PANTHER" id="PTHR34406">
    <property type="entry name" value="PROTEIN YCEI"/>
    <property type="match status" value="1"/>
</dbReference>
<organism evidence="4 5">
    <name type="scientific">Phytoactinopolyspora halophila</name>
    <dbReference type="NCBI Taxonomy" id="1981511"/>
    <lineage>
        <taxon>Bacteria</taxon>
        <taxon>Bacillati</taxon>
        <taxon>Actinomycetota</taxon>
        <taxon>Actinomycetes</taxon>
        <taxon>Jiangellales</taxon>
        <taxon>Jiangellaceae</taxon>
        <taxon>Phytoactinopolyspora</taxon>
    </lineage>
</organism>
<protein>
    <submittedName>
        <fullName evidence="4">YceI family protein</fullName>
    </submittedName>
</protein>
<comment type="caution">
    <text evidence="4">The sequence shown here is derived from an EMBL/GenBank/DDBJ whole genome shotgun (WGS) entry which is preliminary data.</text>
</comment>
<accession>A0A329QPS2</accession>
<sequence length="231" mass="24860">MPWPSNVSRRLLVIAGSIAAIAILAVLGTWIYINVISDEAAEPFGLEAGSGEALGDDAVLDGTWTVDTGSEAGYRVDEVLNGMDNTVVGRTSDVTGEITVSDDTATAAEIVVEMASVTTDSDSRDGQFRDSIMNTDEYPTSRFTLLETVPLGELRNSPEPTEHTVRGELTLRDVTREVEVELALQAQGDSVRAAGSIPITFTDFDIEPPDLAFVRVEDEGFVEFSLSLTRE</sequence>
<reference evidence="4 5" key="1">
    <citation type="submission" date="2018-06" db="EMBL/GenBank/DDBJ databases">
        <title>Phytoactinopolyspora halophila sp. nov., a novel halophilic actinomycete isolated from a saline soil in China.</title>
        <authorList>
            <person name="Tang S.-K."/>
        </authorList>
    </citation>
    <scope>NUCLEOTIDE SEQUENCE [LARGE SCALE GENOMIC DNA]</scope>
    <source>
        <strain evidence="4 5">YIM 96934</strain>
    </source>
</reference>
<evidence type="ECO:0000259" key="3">
    <source>
        <dbReference type="SMART" id="SM00867"/>
    </source>
</evidence>
<dbReference type="SMART" id="SM00867">
    <property type="entry name" value="YceI"/>
    <property type="match status" value="1"/>
</dbReference>
<keyword evidence="2" id="KW-0472">Membrane</keyword>
<evidence type="ECO:0000313" key="5">
    <source>
        <dbReference type="Proteomes" id="UP000250462"/>
    </source>
</evidence>
<dbReference type="Pfam" id="PF04264">
    <property type="entry name" value="YceI"/>
    <property type="match status" value="1"/>
</dbReference>